<sequence>MTARLLLLLRRRGVASGCVRCCVAMVVVSATVMAVLAHGCAEKMEAALLAESAMAFLQVKVAARFVVSARFCDGREWRKMVVARRGDVQVALAVCSREEGNGGVAEKMERHGGCGVAAVAGTRVGRASGGCRSGAEAMVVELLREKMVAMAAVMVADEVSCGCRGCARFVVVALLQFLCGDGGGALQIGGGRGRRWWLPWFMVRRRRGWRRRLWRVEGEEKIRVRVLGDEDDDVAESKWLIW</sequence>
<protein>
    <submittedName>
        <fullName evidence="2">Uncharacterized protein</fullName>
    </submittedName>
</protein>
<dbReference type="Proteomes" id="UP000501690">
    <property type="component" value="Linkage Group LG10"/>
</dbReference>
<dbReference type="AlphaFoldDB" id="A0A4D6NEG6"/>
<feature type="transmembrane region" description="Helical" evidence="1">
    <location>
        <begin position="21"/>
        <end position="39"/>
    </location>
</feature>
<keyword evidence="3" id="KW-1185">Reference proteome</keyword>
<keyword evidence="1" id="KW-1133">Transmembrane helix</keyword>
<name>A0A4D6NEG6_VIGUN</name>
<evidence type="ECO:0000256" key="1">
    <source>
        <dbReference type="SAM" id="Phobius"/>
    </source>
</evidence>
<proteinExistence type="predicted"/>
<reference evidence="2 3" key="1">
    <citation type="submission" date="2019-04" db="EMBL/GenBank/DDBJ databases">
        <title>An improved genome assembly and genetic linkage map for asparagus bean, Vigna unguiculata ssp. sesquipedialis.</title>
        <authorList>
            <person name="Xia Q."/>
            <person name="Zhang R."/>
            <person name="Dong Y."/>
        </authorList>
    </citation>
    <scope>NUCLEOTIDE SEQUENCE [LARGE SCALE GENOMIC DNA]</scope>
    <source>
        <tissue evidence="2">Leaf</tissue>
    </source>
</reference>
<accession>A0A4D6NEG6</accession>
<dbReference type="EMBL" id="CP039354">
    <property type="protein sequence ID" value="QCE11124.1"/>
    <property type="molecule type" value="Genomic_DNA"/>
</dbReference>
<organism evidence="2 3">
    <name type="scientific">Vigna unguiculata</name>
    <name type="common">Cowpea</name>
    <dbReference type="NCBI Taxonomy" id="3917"/>
    <lineage>
        <taxon>Eukaryota</taxon>
        <taxon>Viridiplantae</taxon>
        <taxon>Streptophyta</taxon>
        <taxon>Embryophyta</taxon>
        <taxon>Tracheophyta</taxon>
        <taxon>Spermatophyta</taxon>
        <taxon>Magnoliopsida</taxon>
        <taxon>eudicotyledons</taxon>
        <taxon>Gunneridae</taxon>
        <taxon>Pentapetalae</taxon>
        <taxon>rosids</taxon>
        <taxon>fabids</taxon>
        <taxon>Fabales</taxon>
        <taxon>Fabaceae</taxon>
        <taxon>Papilionoideae</taxon>
        <taxon>50 kb inversion clade</taxon>
        <taxon>NPAAA clade</taxon>
        <taxon>indigoferoid/millettioid clade</taxon>
        <taxon>Phaseoleae</taxon>
        <taxon>Vigna</taxon>
    </lineage>
</organism>
<evidence type="ECO:0000313" key="2">
    <source>
        <dbReference type="EMBL" id="QCE11124.1"/>
    </source>
</evidence>
<gene>
    <name evidence="2" type="ORF">DEO72_LG10g2357</name>
</gene>
<keyword evidence="1" id="KW-0472">Membrane</keyword>
<evidence type="ECO:0000313" key="3">
    <source>
        <dbReference type="Proteomes" id="UP000501690"/>
    </source>
</evidence>
<keyword evidence="1" id="KW-0812">Transmembrane</keyword>